<keyword evidence="1" id="KW-0732">Signal</keyword>
<feature type="chain" id="PRO_5042107478" description="Extracellular membrane protein CFEM domain-containing protein" evidence="1">
    <location>
        <begin position="28"/>
        <end position="86"/>
    </location>
</feature>
<evidence type="ECO:0000256" key="1">
    <source>
        <dbReference type="SAM" id="SignalP"/>
    </source>
</evidence>
<dbReference type="AlphaFoldDB" id="A0AAD9Y1J2"/>
<name>A0AAD9Y1J2_COLKA</name>
<dbReference type="Proteomes" id="UP001281614">
    <property type="component" value="Unassembled WGS sequence"/>
</dbReference>
<keyword evidence="3" id="KW-1185">Reference proteome</keyword>
<evidence type="ECO:0008006" key="4">
    <source>
        <dbReference type="Google" id="ProtNLM"/>
    </source>
</evidence>
<organism evidence="2 3">
    <name type="scientific">Colletotrichum kahawae</name>
    <name type="common">Coffee berry disease fungus</name>
    <dbReference type="NCBI Taxonomy" id="34407"/>
    <lineage>
        <taxon>Eukaryota</taxon>
        <taxon>Fungi</taxon>
        <taxon>Dikarya</taxon>
        <taxon>Ascomycota</taxon>
        <taxon>Pezizomycotina</taxon>
        <taxon>Sordariomycetes</taxon>
        <taxon>Hypocreomycetidae</taxon>
        <taxon>Glomerellales</taxon>
        <taxon>Glomerellaceae</taxon>
        <taxon>Colletotrichum</taxon>
        <taxon>Colletotrichum gloeosporioides species complex</taxon>
    </lineage>
</organism>
<evidence type="ECO:0000313" key="3">
    <source>
        <dbReference type="Proteomes" id="UP001281614"/>
    </source>
</evidence>
<reference evidence="2" key="1">
    <citation type="submission" date="2023-02" db="EMBL/GenBank/DDBJ databases">
        <title>Colletotrichum kahawae CIFC_Que2 genome sequencing and assembly.</title>
        <authorList>
            <person name="Baroncelli R."/>
        </authorList>
    </citation>
    <scope>NUCLEOTIDE SEQUENCE</scope>
    <source>
        <strain evidence="2">CIFC_Que2</strain>
    </source>
</reference>
<proteinExistence type="predicted"/>
<protein>
    <recommendedName>
        <fullName evidence="4">Extracellular membrane protein CFEM domain-containing protein</fullName>
    </recommendedName>
</protein>
<dbReference type="EMBL" id="VYYT01000555">
    <property type="protein sequence ID" value="KAK2731881.1"/>
    <property type="molecule type" value="Genomic_DNA"/>
</dbReference>
<gene>
    <name evidence="2" type="ORF">CKAH01_08753</name>
</gene>
<feature type="signal peptide" evidence="1">
    <location>
        <begin position="1"/>
        <end position="27"/>
    </location>
</feature>
<accession>A0AAD9Y1J2</accession>
<comment type="caution">
    <text evidence="2">The sequence shown here is derived from an EMBL/GenBank/DDBJ whole genome shotgun (WGS) entry which is preliminary data.</text>
</comment>
<sequence>MKFSSSISVLILQAASIVVTGLCTCRAITTDGPGNDIEGSKKCCNGAGVKLSGILCDTSNFEAFQSCCLSQKASEEFTPTGFDCTL</sequence>
<evidence type="ECO:0000313" key="2">
    <source>
        <dbReference type="EMBL" id="KAK2731881.1"/>
    </source>
</evidence>